<organism evidence="9 10">
    <name type="scientific">Candidatus Wolfebacteria bacterium CG10_big_fil_rev_8_21_14_0_10_31_9</name>
    <dbReference type="NCBI Taxonomy" id="1975070"/>
    <lineage>
        <taxon>Bacteria</taxon>
        <taxon>Candidatus Wolfeibacteriota</taxon>
    </lineage>
</organism>
<gene>
    <name evidence="9" type="ORF">COV23_00785</name>
</gene>
<comment type="caution">
    <text evidence="9">The sequence shown here is derived from an EMBL/GenBank/DDBJ whole genome shotgun (WGS) entry which is preliminary data.</text>
</comment>
<evidence type="ECO:0008006" key="11">
    <source>
        <dbReference type="Google" id="ProtNLM"/>
    </source>
</evidence>
<feature type="transmembrane region" description="Helical" evidence="8">
    <location>
        <begin position="168"/>
        <end position="186"/>
    </location>
</feature>
<keyword evidence="5 8" id="KW-0812">Transmembrane</keyword>
<comment type="similarity">
    <text evidence="2">Belongs to the auxin efflux carrier (TC 2.A.69) family.</text>
</comment>
<evidence type="ECO:0000256" key="7">
    <source>
        <dbReference type="ARBA" id="ARBA00023136"/>
    </source>
</evidence>
<evidence type="ECO:0000256" key="3">
    <source>
        <dbReference type="ARBA" id="ARBA00022448"/>
    </source>
</evidence>
<dbReference type="EMBL" id="PCXV01000013">
    <property type="protein sequence ID" value="PIR44258.1"/>
    <property type="molecule type" value="Genomic_DNA"/>
</dbReference>
<evidence type="ECO:0000313" key="9">
    <source>
        <dbReference type="EMBL" id="PIR44258.1"/>
    </source>
</evidence>
<evidence type="ECO:0000256" key="6">
    <source>
        <dbReference type="ARBA" id="ARBA00022989"/>
    </source>
</evidence>
<keyword evidence="4" id="KW-1003">Cell membrane</keyword>
<dbReference type="GO" id="GO:0005886">
    <property type="term" value="C:plasma membrane"/>
    <property type="evidence" value="ECO:0007669"/>
    <property type="project" value="UniProtKB-SubCell"/>
</dbReference>
<dbReference type="Gene3D" id="1.20.1530.20">
    <property type="match status" value="1"/>
</dbReference>
<feature type="transmembrane region" description="Helical" evidence="8">
    <location>
        <begin position="280"/>
        <end position="302"/>
    </location>
</feature>
<evidence type="ECO:0000256" key="8">
    <source>
        <dbReference type="SAM" id="Phobius"/>
    </source>
</evidence>
<dbReference type="InterPro" id="IPR038770">
    <property type="entry name" value="Na+/solute_symporter_sf"/>
</dbReference>
<accession>A0A2H0RCM0</accession>
<keyword evidence="7 8" id="KW-0472">Membrane</keyword>
<dbReference type="PANTHER" id="PTHR36838:SF3">
    <property type="entry name" value="TRANSPORTER AUXIN EFFLUX CARRIER EC FAMILY"/>
    <property type="match status" value="1"/>
</dbReference>
<proteinExistence type="inferred from homology"/>
<evidence type="ECO:0000256" key="1">
    <source>
        <dbReference type="ARBA" id="ARBA00004651"/>
    </source>
</evidence>
<name>A0A2H0RCM0_9BACT</name>
<feature type="transmembrane region" description="Helical" evidence="8">
    <location>
        <begin position="125"/>
        <end position="147"/>
    </location>
</feature>
<feature type="transmembrane region" description="Helical" evidence="8">
    <location>
        <begin position="192"/>
        <end position="212"/>
    </location>
</feature>
<dbReference type="InterPro" id="IPR004776">
    <property type="entry name" value="Mem_transp_PIN-like"/>
</dbReference>
<feature type="transmembrane region" description="Helical" evidence="8">
    <location>
        <begin position="6"/>
        <end position="25"/>
    </location>
</feature>
<evidence type="ECO:0000313" key="10">
    <source>
        <dbReference type="Proteomes" id="UP000231602"/>
    </source>
</evidence>
<feature type="transmembrane region" description="Helical" evidence="8">
    <location>
        <begin position="60"/>
        <end position="83"/>
    </location>
</feature>
<dbReference type="GO" id="GO:0055085">
    <property type="term" value="P:transmembrane transport"/>
    <property type="evidence" value="ECO:0007669"/>
    <property type="project" value="InterPro"/>
</dbReference>
<comment type="subcellular location">
    <subcellularLocation>
        <location evidence="1">Cell membrane</location>
        <topology evidence="1">Multi-pass membrane protein</topology>
    </subcellularLocation>
</comment>
<feature type="transmembrane region" description="Helical" evidence="8">
    <location>
        <begin position="37"/>
        <end position="54"/>
    </location>
</feature>
<evidence type="ECO:0000256" key="5">
    <source>
        <dbReference type="ARBA" id="ARBA00022692"/>
    </source>
</evidence>
<evidence type="ECO:0000256" key="2">
    <source>
        <dbReference type="ARBA" id="ARBA00010145"/>
    </source>
</evidence>
<feature type="transmembrane region" description="Helical" evidence="8">
    <location>
        <begin position="95"/>
        <end position="113"/>
    </location>
</feature>
<reference evidence="9 10" key="1">
    <citation type="submission" date="2017-09" db="EMBL/GenBank/DDBJ databases">
        <title>Depth-based differentiation of microbial function through sediment-hosted aquifers and enrichment of novel symbionts in the deep terrestrial subsurface.</title>
        <authorList>
            <person name="Probst A.J."/>
            <person name="Ladd B."/>
            <person name="Jarett J.K."/>
            <person name="Geller-Mcgrath D.E."/>
            <person name="Sieber C.M."/>
            <person name="Emerson J.B."/>
            <person name="Anantharaman K."/>
            <person name="Thomas B.C."/>
            <person name="Malmstrom R."/>
            <person name="Stieglmeier M."/>
            <person name="Klingl A."/>
            <person name="Woyke T."/>
            <person name="Ryan C.M."/>
            <person name="Banfield J.F."/>
        </authorList>
    </citation>
    <scope>NUCLEOTIDE SEQUENCE [LARGE SCALE GENOMIC DNA]</scope>
    <source>
        <strain evidence="9">CG10_big_fil_rev_8_21_14_0_10_31_9</strain>
    </source>
</reference>
<protein>
    <recommendedName>
        <fullName evidence="11">Transporter</fullName>
    </recommendedName>
</protein>
<feature type="transmembrane region" description="Helical" evidence="8">
    <location>
        <begin position="252"/>
        <end position="271"/>
    </location>
</feature>
<keyword evidence="3" id="KW-0813">Transport</keyword>
<dbReference type="AlphaFoldDB" id="A0A2H0RCM0"/>
<keyword evidence="6 8" id="KW-1133">Transmembrane helix</keyword>
<evidence type="ECO:0000256" key="4">
    <source>
        <dbReference type="ARBA" id="ARBA00022475"/>
    </source>
</evidence>
<dbReference type="PANTHER" id="PTHR36838">
    <property type="entry name" value="AUXIN EFFLUX CARRIER FAMILY PROTEIN"/>
    <property type="match status" value="1"/>
</dbReference>
<feature type="transmembrane region" description="Helical" evidence="8">
    <location>
        <begin position="224"/>
        <end position="246"/>
    </location>
</feature>
<dbReference type="Pfam" id="PF03547">
    <property type="entry name" value="Mem_trans"/>
    <property type="match status" value="1"/>
</dbReference>
<dbReference type="Proteomes" id="UP000231602">
    <property type="component" value="Unassembled WGS sequence"/>
</dbReference>
<sequence length="303" mass="34013">MNIFLISLPLFIIIFLGWLLKKYQIVSNDWIHILNNFAYYVSLPAIIISSFLVIDFSNSAILKIVFISAFTVLFFCLLIFFVLSILKISTELKATIFVVATIGNTIYMGLPLVELGLGNKFLPMSAVIGVIYLIIPLLISIFAIRFWHDKRHKVWAHVWELLKNPLTLSIFAGVILSFLNFNFPVANEIKKSITMLGSTASPIALFALGAFIHGRFMKKDIKTVSFVVFLKMILFPLAIFLSGFYLLKTSDLRVFSLLASTPVAVTTFVIAEKYNLNQSIVGDSIIISTILSFIVAPLILLIF</sequence>